<dbReference type="InterPro" id="IPR002885">
    <property type="entry name" value="PPR_rpt"/>
</dbReference>
<feature type="repeat" description="PPR" evidence="2">
    <location>
        <begin position="78"/>
        <end position="113"/>
    </location>
</feature>
<proteinExistence type="predicted"/>
<dbReference type="Pfam" id="PF20431">
    <property type="entry name" value="E_motif"/>
    <property type="match status" value="1"/>
</dbReference>
<dbReference type="PANTHER" id="PTHR47926:SF483">
    <property type="entry name" value="TETRATRICOPEPTIDE-LIKE HELICAL DOMAIN SUPERFAMILY"/>
    <property type="match status" value="1"/>
</dbReference>
<dbReference type="Pfam" id="PF13041">
    <property type="entry name" value="PPR_2"/>
    <property type="match status" value="2"/>
</dbReference>
<organism evidence="3 4">
    <name type="scientific">Raphanus sativus</name>
    <name type="common">Radish</name>
    <name type="synonym">Raphanus raphanistrum var. sativus</name>
    <dbReference type="NCBI Taxonomy" id="3726"/>
    <lineage>
        <taxon>Eukaryota</taxon>
        <taxon>Viridiplantae</taxon>
        <taxon>Streptophyta</taxon>
        <taxon>Embryophyta</taxon>
        <taxon>Tracheophyta</taxon>
        <taxon>Spermatophyta</taxon>
        <taxon>Magnoliopsida</taxon>
        <taxon>eudicotyledons</taxon>
        <taxon>Gunneridae</taxon>
        <taxon>Pentapetalae</taxon>
        <taxon>rosids</taxon>
        <taxon>malvids</taxon>
        <taxon>Brassicales</taxon>
        <taxon>Brassicaceae</taxon>
        <taxon>Brassiceae</taxon>
        <taxon>Raphanus</taxon>
    </lineage>
</organism>
<keyword evidence="1" id="KW-0677">Repeat</keyword>
<dbReference type="RefSeq" id="XP_018476831.1">
    <property type="nucleotide sequence ID" value="XM_018621329.2"/>
</dbReference>
<dbReference type="InterPro" id="IPR011990">
    <property type="entry name" value="TPR-like_helical_dom_sf"/>
</dbReference>
<evidence type="ECO:0000313" key="3">
    <source>
        <dbReference type="Proteomes" id="UP000504610"/>
    </source>
</evidence>
<dbReference type="SUPFAM" id="SSF48452">
    <property type="entry name" value="TPR-like"/>
    <property type="match status" value="1"/>
</dbReference>
<dbReference type="InterPro" id="IPR046848">
    <property type="entry name" value="E_motif"/>
</dbReference>
<dbReference type="KEGG" id="rsz:108847948"/>
<reference evidence="4" key="2">
    <citation type="submission" date="2025-08" db="UniProtKB">
        <authorList>
            <consortium name="RefSeq"/>
        </authorList>
    </citation>
    <scope>IDENTIFICATION</scope>
    <source>
        <tissue evidence="4">Leaf</tissue>
    </source>
</reference>
<dbReference type="NCBIfam" id="TIGR00756">
    <property type="entry name" value="PPR"/>
    <property type="match status" value="5"/>
</dbReference>
<feature type="repeat" description="PPR" evidence="2">
    <location>
        <begin position="180"/>
        <end position="214"/>
    </location>
</feature>
<evidence type="ECO:0000313" key="4">
    <source>
        <dbReference type="RefSeq" id="XP_018476831.1"/>
    </source>
</evidence>
<dbReference type="GO" id="GO:0009451">
    <property type="term" value="P:RNA modification"/>
    <property type="evidence" value="ECO:0007669"/>
    <property type="project" value="InterPro"/>
</dbReference>
<dbReference type="FunFam" id="1.25.40.10:FF:000348">
    <property type="entry name" value="Pentatricopeptide repeat-containing protein chloroplastic"/>
    <property type="match status" value="1"/>
</dbReference>
<evidence type="ECO:0000256" key="1">
    <source>
        <dbReference type="ARBA" id="ARBA00022737"/>
    </source>
</evidence>
<dbReference type="OrthoDB" id="185373at2759"/>
<dbReference type="GO" id="GO:0003723">
    <property type="term" value="F:RNA binding"/>
    <property type="evidence" value="ECO:0007669"/>
    <property type="project" value="InterPro"/>
</dbReference>
<dbReference type="Proteomes" id="UP000504610">
    <property type="component" value="Chromosome 3"/>
</dbReference>
<keyword evidence="3" id="KW-1185">Reference proteome</keyword>
<feature type="repeat" description="PPR" evidence="2">
    <location>
        <begin position="350"/>
        <end position="384"/>
    </location>
</feature>
<evidence type="ECO:0000256" key="2">
    <source>
        <dbReference type="PROSITE-ProRule" id="PRU00708"/>
    </source>
</evidence>
<dbReference type="GeneID" id="108847948"/>
<dbReference type="AlphaFoldDB" id="A0A6J0MYU1"/>
<gene>
    <name evidence="4" type="primary">LOC108847948</name>
</gene>
<dbReference type="FunFam" id="1.25.40.10:FF:001360">
    <property type="entry name" value="Pentatricopeptide (PPR) repeat-containing protein-like"/>
    <property type="match status" value="1"/>
</dbReference>
<name>A0A6J0MYU1_RAPSA</name>
<dbReference type="Gene3D" id="1.25.40.10">
    <property type="entry name" value="Tetratricopeptide repeat domain"/>
    <property type="match status" value="3"/>
</dbReference>
<feature type="repeat" description="PPR" evidence="2">
    <location>
        <begin position="315"/>
        <end position="349"/>
    </location>
</feature>
<sequence>MLKSSSPPSSLFAKNSILLHRRWKTMSDLIKTHALLITLGLSEEEPFPSRALSFSALSSSPGGADYAYRFLTRLSNPPKFSWNFVIRGFSDNRKKPEKTIRAYIQMLRNGFSPDHMTYPFLLKSTSRLLDERLGGSLHSSVLKNGLVWDLYICNSLIHMYGSFRDSVSARKVFDEMPDKNLVTWNSILDGYAKCGDVVSARKVFDQMTERDVVSWSSMVDGYVKSGEYNEALGVFDEMMRVSNGKANEVTMVSVLCACAHLGALNRGKAVHRYILDKHLPLTVMLRTSLIDMYAKCGSIGDAWGVFCGANVEETDVLMWNAVIGGLASHGFIRESLQLFHKMQESEFEPDEITFLCLLAACSHGGLVREAWHLFKSLKKSGAEPKSEHYACMVDVLSRAGLVKDAYGFISEMPMEPTGSMLGALVNGCINHGNWELAETVGKRLVELQPDNDGRYVGLANVYAVNQRFGAARSMREAMEKRGVKKVAGHSIIELNGTPHRFIAHDKMHLDSEKIYAALHLVSIWMDLDVDDDVNENYNCISS</sequence>
<dbReference type="InterPro" id="IPR046960">
    <property type="entry name" value="PPR_At4g14850-like_plant"/>
</dbReference>
<accession>A0A6J0MYU1</accession>
<protein>
    <submittedName>
        <fullName evidence="4">Pentatricopeptide repeat-containing protein At5g08305</fullName>
    </submittedName>
</protein>
<dbReference type="PANTHER" id="PTHR47926">
    <property type="entry name" value="PENTATRICOPEPTIDE REPEAT-CONTAINING PROTEIN"/>
    <property type="match status" value="1"/>
</dbReference>
<dbReference type="PROSITE" id="PS51375">
    <property type="entry name" value="PPR"/>
    <property type="match status" value="4"/>
</dbReference>
<dbReference type="Pfam" id="PF01535">
    <property type="entry name" value="PPR"/>
    <property type="match status" value="2"/>
</dbReference>
<reference evidence="3" key="1">
    <citation type="journal article" date="2019" name="Database">
        <title>The radish genome database (RadishGD): an integrated information resource for radish genomics.</title>
        <authorList>
            <person name="Yu H.J."/>
            <person name="Baek S."/>
            <person name="Lee Y.J."/>
            <person name="Cho A."/>
            <person name="Mun J.H."/>
        </authorList>
    </citation>
    <scope>NUCLEOTIDE SEQUENCE [LARGE SCALE GENOMIC DNA]</scope>
    <source>
        <strain evidence="3">cv. WK10039</strain>
    </source>
</reference>
<dbReference type="Pfam" id="PF12854">
    <property type="entry name" value="PPR_1"/>
    <property type="match status" value="1"/>
</dbReference>